<dbReference type="AlphaFoldDB" id="V4RYJ5"/>
<gene>
    <name evidence="1" type="ORF">CICLE_v10027034mg</name>
</gene>
<dbReference type="InParanoid" id="V4RYJ5"/>
<proteinExistence type="predicted"/>
<evidence type="ECO:0000313" key="2">
    <source>
        <dbReference type="Proteomes" id="UP000030687"/>
    </source>
</evidence>
<protein>
    <submittedName>
        <fullName evidence="1">Uncharacterized protein</fullName>
    </submittedName>
</protein>
<dbReference type="Gramene" id="ESR40108">
    <property type="protein sequence ID" value="ESR40108"/>
    <property type="gene ID" value="CICLE_v10027034mg"/>
</dbReference>
<reference evidence="1 2" key="1">
    <citation type="submission" date="2013-10" db="EMBL/GenBank/DDBJ databases">
        <authorList>
            <consortium name="International Citrus Genome Consortium"/>
            <person name="Jenkins J."/>
            <person name="Schmutz J."/>
            <person name="Prochnik S."/>
            <person name="Rokhsar D."/>
            <person name="Gmitter F."/>
            <person name="Ollitrault P."/>
            <person name="Machado M."/>
            <person name="Talon M."/>
            <person name="Wincker P."/>
            <person name="Jaillon O."/>
            <person name="Morgante M."/>
        </authorList>
    </citation>
    <scope>NUCLEOTIDE SEQUENCE</scope>
    <source>
        <strain evidence="2">cv. Clemenules</strain>
    </source>
</reference>
<dbReference type="Proteomes" id="UP000030687">
    <property type="component" value="Unassembled WGS sequence"/>
</dbReference>
<accession>V4RYJ5</accession>
<organism evidence="1 2">
    <name type="scientific">Citrus clementina</name>
    <name type="common">Clementine</name>
    <name type="synonym">Citrus deliciosa x Citrus sinensis</name>
    <dbReference type="NCBI Taxonomy" id="85681"/>
    <lineage>
        <taxon>Eukaryota</taxon>
        <taxon>Viridiplantae</taxon>
        <taxon>Streptophyta</taxon>
        <taxon>Embryophyta</taxon>
        <taxon>Tracheophyta</taxon>
        <taxon>Spermatophyta</taxon>
        <taxon>Magnoliopsida</taxon>
        <taxon>eudicotyledons</taxon>
        <taxon>Gunneridae</taxon>
        <taxon>Pentapetalae</taxon>
        <taxon>rosids</taxon>
        <taxon>malvids</taxon>
        <taxon>Sapindales</taxon>
        <taxon>Rutaceae</taxon>
        <taxon>Aurantioideae</taxon>
        <taxon>Citrus</taxon>
    </lineage>
</organism>
<dbReference type="KEGG" id="cic:CICLE_v10027034mg"/>
<evidence type="ECO:0000313" key="1">
    <source>
        <dbReference type="EMBL" id="ESR40108.1"/>
    </source>
</evidence>
<keyword evidence="2" id="KW-1185">Reference proteome</keyword>
<name>V4RYJ5_CITCL</name>
<sequence length="42" mass="4679">MFSRQTKTKICGIQIFTVVTCSPGFKLSASNALSYSDSERYI</sequence>
<dbReference type="EMBL" id="KI536925">
    <property type="protein sequence ID" value="ESR40108.1"/>
    <property type="molecule type" value="Genomic_DNA"/>
</dbReference>